<dbReference type="Proteomes" id="UP000216173">
    <property type="component" value="Unassembled WGS sequence"/>
</dbReference>
<dbReference type="GeneID" id="94013263"/>
<dbReference type="EMBL" id="LCUF01000014">
    <property type="protein sequence ID" value="KQA23273.1"/>
    <property type="molecule type" value="Genomic_DNA"/>
</dbReference>
<dbReference type="SUPFAM" id="SSF46785">
    <property type="entry name" value="Winged helix' DNA-binding domain"/>
    <property type="match status" value="1"/>
</dbReference>
<keyword evidence="5" id="KW-1185">Reference proteome</keyword>
<evidence type="ECO:0000313" key="4">
    <source>
        <dbReference type="EMBL" id="PAR20952.1"/>
    </source>
</evidence>
<dbReference type="RefSeq" id="WP_000604018.1">
    <property type="nucleotide sequence ID" value="NZ_ACZT01000011.1"/>
</dbReference>
<dbReference type="Proteomes" id="UP000053724">
    <property type="component" value="Unassembled WGS sequence"/>
</dbReference>
<evidence type="ECO:0000313" key="2">
    <source>
        <dbReference type="EMBL" id="KDO14159.1"/>
    </source>
</evidence>
<dbReference type="Proteomes" id="UP000027331">
    <property type="component" value="Unassembled WGS sequence"/>
</dbReference>
<proteinExistence type="predicted"/>
<evidence type="ECO:0000259" key="1">
    <source>
        <dbReference type="Pfam" id="PF09012"/>
    </source>
</evidence>
<gene>
    <name evidence="3" type="ORF">AAY55_12030</name>
    <name evidence="4" type="ORF">CGU03_09275</name>
    <name evidence="2" type="ORF">DP83_09575</name>
</gene>
<accession>A0A067B732</accession>
<dbReference type="InterPro" id="IPR036390">
    <property type="entry name" value="WH_DNA-bd_sf"/>
</dbReference>
<evidence type="ECO:0000313" key="7">
    <source>
        <dbReference type="Proteomes" id="UP000216173"/>
    </source>
</evidence>
<feature type="domain" description="Transcriptional regulator HTH-type FeoC" evidence="1">
    <location>
        <begin position="2"/>
        <end position="52"/>
    </location>
</feature>
<dbReference type="InterPro" id="IPR036388">
    <property type="entry name" value="WH-like_DNA-bd_sf"/>
</dbReference>
<sequence>MILTDLKAAIEAKGSITQQELARRFSLSEDGVDAMLSVWIKKGVISRQQYTNAEDTIVRVRYVLNRVGDLSVSVTM</sequence>
<reference evidence="3 6" key="2">
    <citation type="journal article" date="2015" name="Genome Biol. Evol.">
        <title>The Dynamics of Genetic Interactions between Vibrio metoecus and Vibrio cholerae, Two Close Relatives Co-Occurring in the Environment.</title>
        <authorList>
            <person name="Orata F.D."/>
            <person name="Kirchberger P.C."/>
            <person name="Meheust R."/>
            <person name="Barlow E.J."/>
            <person name="Tarr C.L."/>
            <person name="Boucher Y."/>
        </authorList>
    </citation>
    <scope>NUCLEOTIDE SEQUENCE [LARGE SCALE GENOMIC DNA]</scope>
    <source>
        <strain evidence="3 6">08-2459</strain>
    </source>
</reference>
<evidence type="ECO:0000313" key="3">
    <source>
        <dbReference type="EMBL" id="KQA23273.1"/>
    </source>
</evidence>
<reference evidence="4" key="3">
    <citation type="submission" date="2017-07" db="EMBL/GenBank/DDBJ databases">
        <authorList>
            <person name="Sun Z.S."/>
            <person name="Albrecht U."/>
            <person name="Echele G."/>
            <person name="Lee C.C."/>
        </authorList>
    </citation>
    <scope>NUCLEOTIDE SEQUENCE [LARGE SCALE GENOMIC DNA]</scope>
    <source>
        <strain evidence="4">OYP9E10</strain>
    </source>
</reference>
<organism evidence="3 6">
    <name type="scientific">Vibrio metoecus</name>
    <dbReference type="NCBI Taxonomy" id="1481663"/>
    <lineage>
        <taxon>Bacteria</taxon>
        <taxon>Pseudomonadati</taxon>
        <taxon>Pseudomonadota</taxon>
        <taxon>Gammaproteobacteria</taxon>
        <taxon>Vibrionales</taxon>
        <taxon>Vibrionaceae</taxon>
        <taxon>Vibrio</taxon>
    </lineage>
</organism>
<reference evidence="2 5" key="1">
    <citation type="submission" date="2014-04" db="EMBL/GenBank/DDBJ databases">
        <title>Vibrio metecus sp. nov., a close relative of Vibrio cholerae isolated from coastal brackish ponds and clinical specimens.</title>
        <authorList>
            <person name="Kirchberger P.C."/>
            <person name="Turnsek M."/>
            <person name="Hunt D.E."/>
            <person name="Haley B.J."/>
            <person name="Colwell R."/>
            <person name="Polz M.F."/>
            <person name="Tarr C.L."/>
            <person name="Boucher Y."/>
        </authorList>
    </citation>
    <scope>NUCLEOTIDE SEQUENCE [LARGE SCALE GENOMIC DNA]</scope>
    <source>
        <strain evidence="2">OP3H</strain>
        <strain evidence="5">PPCK-2014</strain>
    </source>
</reference>
<dbReference type="Gene3D" id="1.10.10.10">
    <property type="entry name" value="Winged helix-like DNA-binding domain superfamily/Winged helix DNA-binding domain"/>
    <property type="match status" value="1"/>
</dbReference>
<dbReference type="AlphaFoldDB" id="A0A067B732"/>
<comment type="caution">
    <text evidence="3">The sequence shown here is derived from an EMBL/GenBank/DDBJ whole genome shotgun (WGS) entry which is preliminary data.</text>
</comment>
<dbReference type="EMBL" id="NMSH01000012">
    <property type="protein sequence ID" value="PAR20952.1"/>
    <property type="molecule type" value="Genomic_DNA"/>
</dbReference>
<dbReference type="Pfam" id="PF09012">
    <property type="entry name" value="FeoC"/>
    <property type="match status" value="1"/>
</dbReference>
<dbReference type="EMBL" id="JJMN01000048">
    <property type="protein sequence ID" value="KDO14159.1"/>
    <property type="molecule type" value="Genomic_DNA"/>
</dbReference>
<dbReference type="PATRIC" id="fig|1481663.10.peg.103"/>
<evidence type="ECO:0000313" key="5">
    <source>
        <dbReference type="Proteomes" id="UP000027331"/>
    </source>
</evidence>
<protein>
    <submittedName>
        <fullName evidence="3">Iron transporter FeoC</fullName>
    </submittedName>
</protein>
<evidence type="ECO:0000313" key="6">
    <source>
        <dbReference type="Proteomes" id="UP000053724"/>
    </source>
</evidence>
<reference evidence="7" key="4">
    <citation type="submission" date="2017-07" db="EMBL/GenBank/DDBJ databases">
        <authorList>
            <person name="Boucher Y."/>
            <person name="Orata F.D."/>
        </authorList>
    </citation>
    <scope>NUCLEOTIDE SEQUENCE [LARGE SCALE GENOMIC DNA]</scope>
    <source>
        <strain evidence="7">OYP9E10</strain>
    </source>
</reference>
<name>A0A067B732_VIBMT</name>
<dbReference type="InterPro" id="IPR015102">
    <property type="entry name" value="Tscrpt_reg_HTH_FeoC"/>
</dbReference>